<dbReference type="Pfam" id="PF00391">
    <property type="entry name" value="PEP-utilizers"/>
    <property type="match status" value="1"/>
</dbReference>
<evidence type="ECO:0000259" key="2">
    <source>
        <dbReference type="Pfam" id="PF01326"/>
    </source>
</evidence>
<dbReference type="SUPFAM" id="SSF52009">
    <property type="entry name" value="Phosphohistidine domain"/>
    <property type="match status" value="1"/>
</dbReference>
<organism evidence="3 4">
    <name type="scientific">Vibrio tarriae</name>
    <dbReference type="NCBI Taxonomy" id="2014742"/>
    <lineage>
        <taxon>Bacteria</taxon>
        <taxon>Pseudomonadati</taxon>
        <taxon>Pseudomonadota</taxon>
        <taxon>Gammaproteobacteria</taxon>
        <taxon>Vibrionales</taxon>
        <taxon>Vibrionaceae</taxon>
        <taxon>Vibrio</taxon>
    </lineage>
</organism>
<dbReference type="SUPFAM" id="SSF53448">
    <property type="entry name" value="Nucleotide-diphospho-sugar transferases"/>
    <property type="match status" value="1"/>
</dbReference>
<dbReference type="GO" id="GO:0005524">
    <property type="term" value="F:ATP binding"/>
    <property type="evidence" value="ECO:0007669"/>
    <property type="project" value="InterPro"/>
</dbReference>
<keyword evidence="4" id="KW-1185">Reference proteome</keyword>
<dbReference type="Proteomes" id="UP000198371">
    <property type="component" value="Chromosome 1"/>
</dbReference>
<dbReference type="InterPro" id="IPR002192">
    <property type="entry name" value="PPDK_AMP/ATP-bd"/>
</dbReference>
<dbReference type="Gene3D" id="3.90.550.10">
    <property type="entry name" value="Spore Coat Polysaccharide Biosynthesis Protein SpsA, Chain A"/>
    <property type="match status" value="1"/>
</dbReference>
<dbReference type="InterPro" id="IPR036637">
    <property type="entry name" value="Phosphohistidine_dom_sf"/>
</dbReference>
<protein>
    <submittedName>
        <fullName evidence="3">Sugar metabolism cluster protein</fullName>
    </submittedName>
</protein>
<accession>A0AAU8WK13</accession>
<feature type="domain" description="Pyruvate phosphate dikinase AMP/ATP-binding" evidence="2">
    <location>
        <begin position="275"/>
        <end position="390"/>
    </location>
</feature>
<reference evidence="4" key="1">
    <citation type="journal article" date="2017" name="Genome Announc.">
        <title>Complete Genome Sequence of Vibrio sp. Strain 2521-89, a Close Relative of Vibrio cholerae Isolated from Lake Water in New Mexico, USA.</title>
        <authorList>
            <person name="Liang K."/>
            <person name="Orata F.D."/>
            <person name="Winkjer N.S."/>
            <person name="Rowe L.A."/>
            <person name="Tarr C.L."/>
            <person name="Boucher Y."/>
        </authorList>
    </citation>
    <scope>NUCLEOTIDE SEQUENCE [LARGE SCALE GENOMIC DNA]</scope>
    <source>
        <strain evidence="4">2521-89</strain>
    </source>
</reference>
<name>A0AAU8WK13_9VIBR</name>
<dbReference type="EMBL" id="CP022353">
    <property type="protein sequence ID" value="ASK56518.1"/>
    <property type="molecule type" value="Genomic_DNA"/>
</dbReference>
<dbReference type="PANTHER" id="PTHR43615">
    <property type="entry name" value="PHOSPHOENOLPYRUVATE SYNTHASE-RELATED"/>
    <property type="match status" value="1"/>
</dbReference>
<evidence type="ECO:0000313" key="3">
    <source>
        <dbReference type="EMBL" id="ASK56518.1"/>
    </source>
</evidence>
<sequence length="1012" mass="114689">MKKIVILAAGLPHLGIDPTLSKVVNGTTVLDWQLNSLRSLSADVDVVLGFKANEIKHDFHLPVNFLENKDWEKTKSAGSLLMVDLAQVDELWISYGDVLYHSHIVDILSRMGIETAIAYDSDWRTRYLAREQKDINESEKVIVSENRVQSLGSNIELDWATGEFVGLVCMRGKALNLLKSIQSENNKIYKNFTLPDLLELIRTKGIDLIGVDVKGQWAELNEPRDLAHFVMGTKAETLARLRMMLKTAVIQDQVSFSVADWKCKKNIFINKIQLMFKCENLVVRSSACSEDSFSQSNAGAYTSLLNVKNDAKSLDSAIEAVIASYHNLQDEDQVLIQPMLTDVIMSGVVFTRTLEHGSPYLVINYEESGSTEGITSGKVTKNTVFYFYKKTNIDLVSCAKIKKLLIAIQEIEALLGYDALDIEFAIDNQNDVHIFQVRPITLSQEFSEHLDIRVTEKIKQARDYYCHLQVSDSSLLGSKIIFGNMPDWNPAEIIGTNPGELAYSLYKYLILDDIWAEQRFEYGYRDVRPYGLLKRFAGKPYIDVRASFNSFIPQILPNELATRLVDFYIDWLVTHPHLHDKIEFDVIPTCLSLNFGRWEKRLIEQGEFSLKDVKLLKQGLINITNNGILRVESDLNKIELLSSKLNYLFLTETTSLDQIKALLDDCKRLGTLPFSHLARAGFIAVNFLKDAVSIGLITLRAQEEFLLSLNTVSHTLSEDANKVLHKQLLWSEFVKKYGHLRPGTYDITSQAYHEDPTSFLAPIVEHTSLSSQKKASTHFWDKEKIPFFNELRKLGINGSDKQLESFMRSAIEGREKAKFIFSRSLSKALDGIVIWGEKNKLSRQELAELPITYLLSFLDQKIMSYEQSDILRSQAKLNKSERMLSQACELPPLITSEQDFLFFTLNESHPNYISSKKVCALVLNLKNHTKELNVKDKIVMIPQADPGYDWLFGQGIAGLITMYGGANSHMAIRSAEFGLPAAIGIGENLYRRLSQAHKLELDPSNSLIRVIY</sequence>
<reference evidence="3 4" key="2">
    <citation type="submission" date="2017-06" db="EMBL/GenBank/DDBJ databases">
        <title>Complete genome sequence of Vibrio sp. 2521-89, a close relative of Vibrio cholerae isolated from lake water in New Mexico, USA.</title>
        <authorList>
            <person name="Liang K."/>
            <person name="Orata F.D."/>
            <person name="Winkjer N.S."/>
            <person name="Tarr C.L."/>
            <person name="Boucher Y."/>
        </authorList>
    </citation>
    <scope>NUCLEOTIDE SEQUENCE [LARGE SCALE GENOMIC DNA]</scope>
    <source>
        <strain evidence="3 4">2521-89</strain>
    </source>
</reference>
<evidence type="ECO:0000313" key="4">
    <source>
        <dbReference type="Proteomes" id="UP000198371"/>
    </source>
</evidence>
<dbReference type="GO" id="GO:0016301">
    <property type="term" value="F:kinase activity"/>
    <property type="evidence" value="ECO:0007669"/>
    <property type="project" value="InterPro"/>
</dbReference>
<dbReference type="InterPro" id="IPR029044">
    <property type="entry name" value="Nucleotide-diphossugar_trans"/>
</dbReference>
<proteinExistence type="predicted"/>
<dbReference type="AlphaFoldDB" id="A0AAU8WK13"/>
<dbReference type="SUPFAM" id="SSF56059">
    <property type="entry name" value="Glutathione synthetase ATP-binding domain-like"/>
    <property type="match status" value="1"/>
</dbReference>
<dbReference type="KEGG" id="vti:CEQ48_17865"/>
<dbReference type="Gene3D" id="3.50.30.10">
    <property type="entry name" value="Phosphohistidine domain"/>
    <property type="match status" value="1"/>
</dbReference>
<dbReference type="InterPro" id="IPR051549">
    <property type="entry name" value="PEP_Utilizing_Enz"/>
</dbReference>
<evidence type="ECO:0000259" key="1">
    <source>
        <dbReference type="Pfam" id="PF00391"/>
    </source>
</evidence>
<dbReference type="RefSeq" id="WP_089072136.1">
    <property type="nucleotide sequence ID" value="NZ_CP022353.1"/>
</dbReference>
<dbReference type="Gene3D" id="3.30.470.20">
    <property type="entry name" value="ATP-grasp fold, B domain"/>
    <property type="match status" value="1"/>
</dbReference>
<gene>
    <name evidence="3" type="ORF">CEQ48_17865</name>
</gene>
<dbReference type="NCBIfam" id="NF004508">
    <property type="entry name" value="PRK05849.1"/>
    <property type="match status" value="1"/>
</dbReference>
<feature type="domain" description="PEP-utilising enzyme mobile" evidence="1">
    <location>
        <begin position="936"/>
        <end position="993"/>
    </location>
</feature>
<dbReference type="PANTHER" id="PTHR43615:SF1">
    <property type="entry name" value="PPDK_N DOMAIN-CONTAINING PROTEIN"/>
    <property type="match status" value="1"/>
</dbReference>
<dbReference type="Pfam" id="PF01326">
    <property type="entry name" value="PPDK_N"/>
    <property type="match status" value="1"/>
</dbReference>
<dbReference type="InterPro" id="IPR008279">
    <property type="entry name" value="PEP-util_enz_mobile_dom"/>
</dbReference>